<dbReference type="PANTHER" id="PTHR39596">
    <property type="match status" value="1"/>
</dbReference>
<keyword evidence="3" id="KW-1185">Reference proteome</keyword>
<dbReference type="EMBL" id="MU004474">
    <property type="protein sequence ID" value="KAF2649918.1"/>
    <property type="molecule type" value="Genomic_DNA"/>
</dbReference>
<evidence type="ECO:0000313" key="2">
    <source>
        <dbReference type="EMBL" id="KAF2649918.1"/>
    </source>
</evidence>
<sequence length="827" mass="94662">MEHIESPHAPAYPQPKVPVLSTELYDGLGLASFPDRRGFNERRLISGDFTEHPASETAAFLQAWLYFGTLRETLDDFGVPQRFITIDPESEHGVVDTSLLEDSVALRLQALRTQFYSGDPLAWPTYYRIEDCIRKLLIFCSFATVPGDKRAFPAEWPLSPEVDLSLRLLGRCLASSLYPALMFIIPSNTAFFRFPPAYFTIARMQEAGWCPREISMLTETLSPCALHFASRLRRARLDHSSCSTRLCSARQVDTSSYRTGHVVEECSCGFIGPPFDQILTIIRRKQIPLLTIGFDQVKQTVTFDVEAYTGKQVYVAFSHVWSDGLGNPNSNTLPRCQILRLHNLLQNLSSQSSVTHLFNIGHFGTFYRRLKNRSLRFWLDTLCIPPSDQYAAERLIALQKMKDTYEKSYQVLILDRELESSRLFSSTENFMRIAISGWMRRLWTLQEGVLGERLFAKFKDGFFEVHRLNRESPDTLSFEDLKTMIRYTVSPSCEIESIMRNMRYLRAAVISKPERKMFGTRKEITYKNPEDAKRAKEAEGKTNSVAIFEAFKASVYRSSSREDDEFTCMASLLAWDMTGLRDLPLDERMHHLLSKQARLPQELIFIAGPRMQRTGWRWAVNRFGNRTARQLKTELRVSGEGTIGELGFTVTFPGLILPDAFDPSRCHDFVTRVDQEPGQDTVSFFRITRHEEFENTQYHEPIPGTKMEIRPSNVITRQMDRPSSCNHDIDAITHKHEEACFVVVYSTFREGPIQNVPTAAAVLRAPKSALQDRDSDTGIPSSFQYLATLEFLGTVPQGMHTPLGRHDPRLLILEHHARHVTEKWCVQ</sequence>
<name>A0A6A6STY9_9PLEO</name>
<dbReference type="OrthoDB" id="2426273at2759"/>
<organism evidence="2 3">
    <name type="scientific">Lophiostoma macrostomum CBS 122681</name>
    <dbReference type="NCBI Taxonomy" id="1314788"/>
    <lineage>
        <taxon>Eukaryota</taxon>
        <taxon>Fungi</taxon>
        <taxon>Dikarya</taxon>
        <taxon>Ascomycota</taxon>
        <taxon>Pezizomycotina</taxon>
        <taxon>Dothideomycetes</taxon>
        <taxon>Pleosporomycetidae</taxon>
        <taxon>Pleosporales</taxon>
        <taxon>Lophiostomataceae</taxon>
        <taxon>Lophiostoma</taxon>
    </lineage>
</organism>
<gene>
    <name evidence="2" type="ORF">K491DRAFT_668128</name>
</gene>
<dbReference type="Pfam" id="PF06985">
    <property type="entry name" value="HET"/>
    <property type="match status" value="1"/>
</dbReference>
<feature type="domain" description="Heterokaryon incompatibility" evidence="1">
    <location>
        <begin position="314"/>
        <end position="420"/>
    </location>
</feature>
<proteinExistence type="predicted"/>
<dbReference type="PANTHER" id="PTHR39596:SF2">
    <property type="entry name" value="HET DOMAIN PROTEIN (AFU_ORTHOLOGUE AFUA_1G17550)-RELATED"/>
    <property type="match status" value="1"/>
</dbReference>
<dbReference type="InterPro" id="IPR010730">
    <property type="entry name" value="HET"/>
</dbReference>
<dbReference type="Proteomes" id="UP000799324">
    <property type="component" value="Unassembled WGS sequence"/>
</dbReference>
<protein>
    <recommendedName>
        <fullName evidence="1">Heterokaryon incompatibility domain-containing protein</fullName>
    </recommendedName>
</protein>
<evidence type="ECO:0000259" key="1">
    <source>
        <dbReference type="Pfam" id="PF06985"/>
    </source>
</evidence>
<dbReference type="AlphaFoldDB" id="A0A6A6STY9"/>
<accession>A0A6A6STY9</accession>
<evidence type="ECO:0000313" key="3">
    <source>
        <dbReference type="Proteomes" id="UP000799324"/>
    </source>
</evidence>
<reference evidence="2" key="1">
    <citation type="journal article" date="2020" name="Stud. Mycol.">
        <title>101 Dothideomycetes genomes: a test case for predicting lifestyles and emergence of pathogens.</title>
        <authorList>
            <person name="Haridas S."/>
            <person name="Albert R."/>
            <person name="Binder M."/>
            <person name="Bloem J."/>
            <person name="Labutti K."/>
            <person name="Salamov A."/>
            <person name="Andreopoulos B."/>
            <person name="Baker S."/>
            <person name="Barry K."/>
            <person name="Bills G."/>
            <person name="Bluhm B."/>
            <person name="Cannon C."/>
            <person name="Castanera R."/>
            <person name="Culley D."/>
            <person name="Daum C."/>
            <person name="Ezra D."/>
            <person name="Gonzalez J."/>
            <person name="Henrissat B."/>
            <person name="Kuo A."/>
            <person name="Liang C."/>
            <person name="Lipzen A."/>
            <person name="Lutzoni F."/>
            <person name="Magnuson J."/>
            <person name="Mondo S."/>
            <person name="Nolan M."/>
            <person name="Ohm R."/>
            <person name="Pangilinan J."/>
            <person name="Park H.-J."/>
            <person name="Ramirez L."/>
            <person name="Alfaro M."/>
            <person name="Sun H."/>
            <person name="Tritt A."/>
            <person name="Yoshinaga Y."/>
            <person name="Zwiers L.-H."/>
            <person name="Turgeon B."/>
            <person name="Goodwin S."/>
            <person name="Spatafora J."/>
            <person name="Crous P."/>
            <person name="Grigoriev I."/>
        </authorList>
    </citation>
    <scope>NUCLEOTIDE SEQUENCE</scope>
    <source>
        <strain evidence="2">CBS 122681</strain>
    </source>
</reference>